<comment type="caution">
    <text evidence="3">The sequence shown here is derived from an EMBL/GenBank/DDBJ whole genome shotgun (WGS) entry which is preliminary data.</text>
</comment>
<protein>
    <submittedName>
        <fullName evidence="3">Uncharacterized protein</fullName>
    </submittedName>
</protein>
<reference evidence="3 4" key="1">
    <citation type="submission" date="2016-12" db="EMBL/GenBank/DDBJ databases">
        <title>Genomic comparison of strains in the 'Actinomyces naeslundii' group.</title>
        <authorList>
            <person name="Mughal S.R."/>
            <person name="Do T."/>
            <person name="Gilbert S.C."/>
            <person name="Witherden E.A."/>
            <person name="Didelot X."/>
            <person name="Beighton D."/>
        </authorList>
    </citation>
    <scope>NUCLEOTIDE SEQUENCE [LARGE SCALE GENOMIC DNA]</scope>
    <source>
        <strain evidence="3 4">WE6B-3</strain>
    </source>
</reference>
<dbReference type="EMBL" id="MSKX01000014">
    <property type="protein sequence ID" value="OLO84479.1"/>
    <property type="molecule type" value="Genomic_DNA"/>
</dbReference>
<name>A0ABX3F0K2_ACTNA</name>
<feature type="transmembrane region" description="Helical" evidence="2">
    <location>
        <begin position="79"/>
        <end position="100"/>
    </location>
</feature>
<evidence type="ECO:0000313" key="4">
    <source>
        <dbReference type="Proteomes" id="UP000186781"/>
    </source>
</evidence>
<proteinExistence type="predicted"/>
<evidence type="ECO:0000256" key="2">
    <source>
        <dbReference type="SAM" id="Phobius"/>
    </source>
</evidence>
<keyword evidence="2" id="KW-0812">Transmembrane</keyword>
<evidence type="ECO:0000313" key="3">
    <source>
        <dbReference type="EMBL" id="OLO84479.1"/>
    </source>
</evidence>
<keyword evidence="4" id="KW-1185">Reference proteome</keyword>
<organism evidence="3 4">
    <name type="scientific">Actinomyces naeslundii</name>
    <dbReference type="NCBI Taxonomy" id="1655"/>
    <lineage>
        <taxon>Bacteria</taxon>
        <taxon>Bacillati</taxon>
        <taxon>Actinomycetota</taxon>
        <taxon>Actinomycetes</taxon>
        <taxon>Actinomycetales</taxon>
        <taxon>Actinomycetaceae</taxon>
        <taxon>Actinomyces</taxon>
    </lineage>
</organism>
<feature type="transmembrane region" description="Helical" evidence="2">
    <location>
        <begin position="54"/>
        <end position="73"/>
    </location>
</feature>
<dbReference type="Proteomes" id="UP000186781">
    <property type="component" value="Unassembled WGS sequence"/>
</dbReference>
<sequence length="110" mass="12095">MYTSPDQAPRSFGEAPRQPLTGPMTDQDPTSTTHQHGKSHQHGNSHQHGKSHHWMHLLMCAPMLLVVAGYLWAGRASLAAGGVLAALVPAISCMLMMWLMMRMMDHGSQH</sequence>
<gene>
    <name evidence="3" type="ORF">BKH13_04350</name>
</gene>
<evidence type="ECO:0000256" key="1">
    <source>
        <dbReference type="SAM" id="MobiDB-lite"/>
    </source>
</evidence>
<accession>A0ABX3F0K2</accession>
<feature type="region of interest" description="Disordered" evidence="1">
    <location>
        <begin position="1"/>
        <end position="49"/>
    </location>
</feature>
<feature type="compositionally biased region" description="Basic residues" evidence="1">
    <location>
        <begin position="35"/>
        <end position="49"/>
    </location>
</feature>
<keyword evidence="2" id="KW-1133">Transmembrane helix</keyword>
<dbReference type="RefSeq" id="WP_075407792.1">
    <property type="nucleotide sequence ID" value="NZ_JAPWCK010000007.1"/>
</dbReference>
<keyword evidence="2" id="KW-0472">Membrane</keyword>